<accession>A0A3N1H8F3</accession>
<name>A0A3N1H8F3_9PSEU</name>
<sequence>MHDPGCVCAETRVEGVYHEEPARVMTYRDALTRLRVGAGTPEDCAGRARKAMKEW</sequence>
<keyword evidence="2" id="KW-1185">Reference proteome</keyword>
<evidence type="ECO:0008006" key="3">
    <source>
        <dbReference type="Google" id="ProtNLM"/>
    </source>
</evidence>
<reference evidence="1 2" key="1">
    <citation type="submission" date="2018-11" db="EMBL/GenBank/DDBJ databases">
        <title>Sequencing the genomes of 1000 actinobacteria strains.</title>
        <authorList>
            <person name="Klenk H.-P."/>
        </authorList>
    </citation>
    <scope>NUCLEOTIDE SEQUENCE [LARGE SCALE GENOMIC DNA]</scope>
    <source>
        <strain evidence="1 2">DSM 44231</strain>
    </source>
</reference>
<evidence type="ECO:0000313" key="1">
    <source>
        <dbReference type="EMBL" id="ROP38793.1"/>
    </source>
</evidence>
<organism evidence="1 2">
    <name type="scientific">Saccharothrix texasensis</name>
    <dbReference type="NCBI Taxonomy" id="103734"/>
    <lineage>
        <taxon>Bacteria</taxon>
        <taxon>Bacillati</taxon>
        <taxon>Actinomycetota</taxon>
        <taxon>Actinomycetes</taxon>
        <taxon>Pseudonocardiales</taxon>
        <taxon>Pseudonocardiaceae</taxon>
        <taxon>Saccharothrix</taxon>
    </lineage>
</organism>
<evidence type="ECO:0000313" key="2">
    <source>
        <dbReference type="Proteomes" id="UP000268727"/>
    </source>
</evidence>
<dbReference type="Proteomes" id="UP000268727">
    <property type="component" value="Unassembled WGS sequence"/>
</dbReference>
<protein>
    <recommendedName>
        <fullName evidence="3">DUF5753 domain-containing protein</fullName>
    </recommendedName>
</protein>
<comment type="caution">
    <text evidence="1">The sequence shown here is derived from an EMBL/GenBank/DDBJ whole genome shotgun (WGS) entry which is preliminary data.</text>
</comment>
<dbReference type="EMBL" id="RJKM01000001">
    <property type="protein sequence ID" value="ROP38793.1"/>
    <property type="molecule type" value="Genomic_DNA"/>
</dbReference>
<dbReference type="AlphaFoldDB" id="A0A3N1H8F3"/>
<gene>
    <name evidence="1" type="ORF">EDD40_4157</name>
</gene>
<proteinExistence type="predicted"/>